<reference evidence="3 4" key="1">
    <citation type="submission" date="2019-11" db="EMBL/GenBank/DDBJ databases">
        <title>Pedobacter sp. HMF7056 Genome sequencing and assembly.</title>
        <authorList>
            <person name="Kang H."/>
            <person name="Kim H."/>
            <person name="Joh K."/>
        </authorList>
    </citation>
    <scope>NUCLEOTIDE SEQUENCE [LARGE SCALE GENOMIC DNA]</scope>
    <source>
        <strain evidence="3 4">HMF7056</strain>
    </source>
</reference>
<keyword evidence="4" id="KW-1185">Reference proteome</keyword>
<gene>
    <name evidence="3" type="ORF">GS398_18875</name>
</gene>
<evidence type="ECO:0000313" key="4">
    <source>
        <dbReference type="Proteomes" id="UP000451233"/>
    </source>
</evidence>
<dbReference type="InterPro" id="IPR050879">
    <property type="entry name" value="Acyltransferase_3"/>
</dbReference>
<keyword evidence="1" id="KW-1133">Transmembrane helix</keyword>
<dbReference type="AlphaFoldDB" id="A0A7K1Y2X0"/>
<feature type="transmembrane region" description="Helical" evidence="1">
    <location>
        <begin position="256"/>
        <end position="277"/>
    </location>
</feature>
<proteinExistence type="predicted"/>
<dbReference type="GO" id="GO:0016020">
    <property type="term" value="C:membrane"/>
    <property type="evidence" value="ECO:0007669"/>
    <property type="project" value="TreeGrafter"/>
</dbReference>
<keyword evidence="1" id="KW-0812">Transmembrane</keyword>
<dbReference type="PANTHER" id="PTHR23028:SF53">
    <property type="entry name" value="ACYL_TRANSF_3 DOMAIN-CONTAINING PROTEIN"/>
    <property type="match status" value="1"/>
</dbReference>
<dbReference type="EMBL" id="WVHS01000005">
    <property type="protein sequence ID" value="MXV17369.1"/>
    <property type="molecule type" value="Genomic_DNA"/>
</dbReference>
<feature type="transmembrane region" description="Helical" evidence="1">
    <location>
        <begin position="167"/>
        <end position="185"/>
    </location>
</feature>
<dbReference type="Proteomes" id="UP000451233">
    <property type="component" value="Unassembled WGS sequence"/>
</dbReference>
<keyword evidence="1" id="KW-0472">Membrane</keyword>
<comment type="caution">
    <text evidence="3">The sequence shown here is derived from an EMBL/GenBank/DDBJ whole genome shotgun (WGS) entry which is preliminary data.</text>
</comment>
<feature type="transmembrane region" description="Helical" evidence="1">
    <location>
        <begin position="289"/>
        <end position="310"/>
    </location>
</feature>
<dbReference type="RefSeq" id="WP_160908380.1">
    <property type="nucleotide sequence ID" value="NZ_WVHS01000005.1"/>
</dbReference>
<protein>
    <submittedName>
        <fullName evidence="3">Acyltransferase family protein</fullName>
    </submittedName>
</protein>
<feature type="transmembrane region" description="Helical" evidence="1">
    <location>
        <begin position="220"/>
        <end position="250"/>
    </location>
</feature>
<dbReference type="InterPro" id="IPR002656">
    <property type="entry name" value="Acyl_transf_3_dom"/>
</dbReference>
<dbReference type="PANTHER" id="PTHR23028">
    <property type="entry name" value="ACETYLTRANSFERASE"/>
    <property type="match status" value="1"/>
</dbReference>
<accession>A0A7K1Y2X0</accession>
<dbReference type="GO" id="GO:0009103">
    <property type="term" value="P:lipopolysaccharide biosynthetic process"/>
    <property type="evidence" value="ECO:0007669"/>
    <property type="project" value="TreeGrafter"/>
</dbReference>
<evidence type="ECO:0000256" key="1">
    <source>
        <dbReference type="SAM" id="Phobius"/>
    </source>
</evidence>
<dbReference type="GO" id="GO:0016747">
    <property type="term" value="F:acyltransferase activity, transferring groups other than amino-acyl groups"/>
    <property type="evidence" value="ECO:0007669"/>
    <property type="project" value="InterPro"/>
</dbReference>
<name>A0A7K1Y2X0_9SPHI</name>
<organism evidence="3 4">
    <name type="scientific">Hufsiella ginkgonis</name>
    <dbReference type="NCBI Taxonomy" id="2695274"/>
    <lineage>
        <taxon>Bacteria</taxon>
        <taxon>Pseudomonadati</taxon>
        <taxon>Bacteroidota</taxon>
        <taxon>Sphingobacteriia</taxon>
        <taxon>Sphingobacteriales</taxon>
        <taxon>Sphingobacteriaceae</taxon>
        <taxon>Hufsiella</taxon>
    </lineage>
</organism>
<keyword evidence="3" id="KW-0808">Transferase</keyword>
<feature type="transmembrane region" description="Helical" evidence="1">
    <location>
        <begin position="140"/>
        <end position="160"/>
    </location>
</feature>
<evidence type="ECO:0000259" key="2">
    <source>
        <dbReference type="Pfam" id="PF01757"/>
    </source>
</evidence>
<dbReference type="Pfam" id="PF01757">
    <property type="entry name" value="Acyl_transf_3"/>
    <property type="match status" value="1"/>
</dbReference>
<sequence>MTGSLRSPRQKLDSLVLLRGIAVMSVCVGHLAKATAAGDPAWPVFNLLAAYGGYGVQVFFVISGFVIPLSLHQGKYQLSDYPVFLYKRLLRLHPPYLLALAITLLVTFLSYRVRGVAFPETASSIIASLFYLHIPGDNPVFWSLAVEAQYYLFVGLFYVLLNKSPKVALFIALPLLVAACLAIGLRNGVTLAPYLIFFLVGILGFVIAENELPKKFTYPLLLALLGLCFLWQGGPAALATLFAIMVVLLYHGEVPAYLKFFGNISYSIYLIHFILGLKLISVLKQEAGTGYGLAIFTTTLVFVILVSWVFCRLIEDPSEKLSRQVKYKAQKKQA</sequence>
<feature type="transmembrane region" description="Helical" evidence="1">
    <location>
        <begin position="51"/>
        <end position="71"/>
    </location>
</feature>
<keyword evidence="3" id="KW-0012">Acyltransferase</keyword>
<evidence type="ECO:0000313" key="3">
    <source>
        <dbReference type="EMBL" id="MXV17369.1"/>
    </source>
</evidence>
<feature type="transmembrane region" description="Helical" evidence="1">
    <location>
        <begin position="191"/>
        <end position="208"/>
    </location>
</feature>
<feature type="transmembrane region" description="Helical" evidence="1">
    <location>
        <begin position="92"/>
        <end position="111"/>
    </location>
</feature>
<feature type="transmembrane region" description="Helical" evidence="1">
    <location>
        <begin position="12"/>
        <end position="31"/>
    </location>
</feature>
<feature type="domain" description="Acyltransferase 3" evidence="2">
    <location>
        <begin position="15"/>
        <end position="310"/>
    </location>
</feature>